<comment type="cofactor">
    <cofactor evidence="2">
        <name>FAD</name>
        <dbReference type="ChEBI" id="CHEBI:57692"/>
    </cofactor>
</comment>
<protein>
    <recommendedName>
        <fullName evidence="11">Acyl-coenzyme A oxidase</fullName>
    </recommendedName>
</protein>
<dbReference type="GO" id="GO:0033540">
    <property type="term" value="P:fatty acid beta-oxidation using acyl-CoA oxidase"/>
    <property type="evidence" value="ECO:0007669"/>
    <property type="project" value="TreeGrafter"/>
</dbReference>
<dbReference type="PIRSF" id="PIRSF000168">
    <property type="entry name" value="Acyl-CoA_oxidase"/>
    <property type="match status" value="1"/>
</dbReference>
<sequence length="681" mass="73602">MSASGDDDGVNPRLREERAGATVRPRALGTLIYGGEQSFGRMLEIQELMQCDPVFDTSDRPFLNHTQRYLRSAQKMGHFHTKMANMGLTEREFKWAYAAIDEVLPTDVHMAMVIPALEFQTSAEQRARWLPLAKSFKILCAYVQTELGHGSNVRGLETTATYDVNAQQWDIHSPTLTSTKWWPGGLGKTATHALLMARVIVNGKDHGISPFFLQIRDMGTHMPLPGIAIGDIGPKLGFNSTDNGFMRFHRVRVPRDAMLMGVAEVTPEGDFRRIPGGDKLAYGAMLDVRANLVIKASISLARALTIAIRFSAVRRQGFAGEGTATADERPVLDYPTQQRGLFPLLAYAYALHFTGERMRVDYEAYLHTLDQGALPALHATSAGLKALVTQTVADGIETARKLCGGHGYSHASGLPDASANYLALPTLEGTQQVLEPQMARFLLRGLAAARRGGGAPPAGCEYLASERQLLAGGASGAALDLLDPAVQLRLFQRRALVAVLALQVAVAELTAAGVDAAEALGRRAAEAGRAARAHCQLHLLQHFAAAVQALQAQASAGPCAAVINEREAAVLRDLCSLFALSTIEADLGQFRDQDTISSQDARQVLHLISDLCASIRPEAVALVDAFHFSDKYLGSAIGRFDGNIYPALMEWALREPLNASEVAESLPHIKLLVGTHPGARL</sequence>
<evidence type="ECO:0000256" key="3">
    <source>
        <dbReference type="ARBA" id="ARBA00004275"/>
    </source>
</evidence>
<feature type="active site" description="Proton acceptor" evidence="12">
    <location>
        <position position="428"/>
    </location>
</feature>
<dbReference type="GO" id="GO:0071949">
    <property type="term" value="F:FAD binding"/>
    <property type="evidence" value="ECO:0007669"/>
    <property type="project" value="InterPro"/>
</dbReference>
<comment type="similarity">
    <text evidence="4 11">Belongs to the acyl-CoA oxidase family.</text>
</comment>
<comment type="caution">
    <text evidence="18">The sequence shown here is derived from an EMBL/GenBank/DDBJ whole genome shotgun (WGS) entry which is preliminary data.</text>
</comment>
<evidence type="ECO:0000256" key="13">
    <source>
        <dbReference type="PIRSR" id="PIRSR000168-2"/>
    </source>
</evidence>
<evidence type="ECO:0000259" key="16">
    <source>
        <dbReference type="Pfam" id="PF14749"/>
    </source>
</evidence>
<keyword evidence="19" id="KW-1185">Reference proteome</keyword>
<keyword evidence="7" id="KW-0276">Fatty acid metabolism</keyword>
<keyword evidence="10" id="KW-0576">Peroxisome</keyword>
<evidence type="ECO:0000256" key="4">
    <source>
        <dbReference type="ARBA" id="ARBA00006288"/>
    </source>
</evidence>
<dbReference type="Pfam" id="PF01756">
    <property type="entry name" value="ACOX"/>
    <property type="match status" value="1"/>
</dbReference>
<dbReference type="Gene3D" id="1.20.140.10">
    <property type="entry name" value="Butyryl-CoA Dehydrogenase, subunit A, domain 3"/>
    <property type="match status" value="2"/>
</dbReference>
<evidence type="ECO:0000256" key="5">
    <source>
        <dbReference type="ARBA" id="ARBA00022630"/>
    </source>
</evidence>
<evidence type="ECO:0000256" key="6">
    <source>
        <dbReference type="ARBA" id="ARBA00022827"/>
    </source>
</evidence>
<dbReference type="PANTHER" id="PTHR10909:SF250">
    <property type="entry name" value="PEROXISOMAL ACYL-COENZYME A OXIDASE 1"/>
    <property type="match status" value="1"/>
</dbReference>
<feature type="region of interest" description="Disordered" evidence="14">
    <location>
        <begin position="1"/>
        <end position="21"/>
    </location>
</feature>
<dbReference type="GO" id="GO:0005777">
    <property type="term" value="C:peroxisome"/>
    <property type="evidence" value="ECO:0007669"/>
    <property type="project" value="UniProtKB-SubCell"/>
</dbReference>
<comment type="catalytic activity">
    <reaction evidence="1">
        <text>a 2,3-saturated acyl-CoA + O2 = a (2E)-enoyl-CoA + H2O2</text>
        <dbReference type="Rhea" id="RHEA:38959"/>
        <dbReference type="ChEBI" id="CHEBI:15379"/>
        <dbReference type="ChEBI" id="CHEBI:16240"/>
        <dbReference type="ChEBI" id="CHEBI:58856"/>
        <dbReference type="ChEBI" id="CHEBI:65111"/>
        <dbReference type="EC" id="1.3.3.6"/>
    </reaction>
</comment>
<dbReference type="Gene3D" id="2.40.110.10">
    <property type="entry name" value="Butyryl-CoA Dehydrogenase, subunit A, domain 2"/>
    <property type="match status" value="1"/>
</dbReference>
<dbReference type="FunFam" id="2.40.110.10:FF:000003">
    <property type="entry name" value="Acyl-coenzyme A oxidase"/>
    <property type="match status" value="1"/>
</dbReference>
<dbReference type="AlphaFoldDB" id="A0A836CMS5"/>
<dbReference type="OrthoDB" id="538336at2759"/>
<dbReference type="InterPro" id="IPR002655">
    <property type="entry name" value="Acyl-CoA_oxidase_C"/>
</dbReference>
<evidence type="ECO:0000259" key="15">
    <source>
        <dbReference type="Pfam" id="PF01756"/>
    </source>
</evidence>
<dbReference type="InterPro" id="IPR055060">
    <property type="entry name" value="ACOX_C_alpha1"/>
</dbReference>
<proteinExistence type="inferred from homology"/>
<dbReference type="Proteomes" id="UP000664859">
    <property type="component" value="Unassembled WGS sequence"/>
</dbReference>
<dbReference type="GO" id="GO:0055088">
    <property type="term" value="P:lipid homeostasis"/>
    <property type="evidence" value="ECO:0007669"/>
    <property type="project" value="TreeGrafter"/>
</dbReference>
<name>A0A836CMS5_9STRA</name>
<dbReference type="InterPro" id="IPR037069">
    <property type="entry name" value="AcylCoA_DH/ox_N_sf"/>
</dbReference>
<dbReference type="SUPFAM" id="SSF56645">
    <property type="entry name" value="Acyl-CoA dehydrogenase NM domain-like"/>
    <property type="match status" value="1"/>
</dbReference>
<evidence type="ECO:0000256" key="2">
    <source>
        <dbReference type="ARBA" id="ARBA00001974"/>
    </source>
</evidence>
<feature type="binding site" evidence="13">
    <location>
        <position position="145"/>
    </location>
    <ligand>
        <name>FAD</name>
        <dbReference type="ChEBI" id="CHEBI:57692"/>
    </ligand>
</feature>
<dbReference type="Pfam" id="PF22924">
    <property type="entry name" value="ACOX_C_alpha1"/>
    <property type="match status" value="1"/>
</dbReference>
<dbReference type="InterPro" id="IPR029320">
    <property type="entry name" value="Acyl-CoA_ox_N"/>
</dbReference>
<keyword evidence="6 11" id="KW-0274">FAD</keyword>
<dbReference type="FunFam" id="1.10.540.10:FF:000015">
    <property type="entry name" value="Acyl-coenzyme A oxidase"/>
    <property type="match status" value="1"/>
</dbReference>
<accession>A0A836CMS5</accession>
<dbReference type="InterPro" id="IPR036250">
    <property type="entry name" value="AcylCo_DH-like_C"/>
</dbReference>
<evidence type="ECO:0000256" key="9">
    <source>
        <dbReference type="ARBA" id="ARBA00023098"/>
    </source>
</evidence>
<dbReference type="InterPro" id="IPR012258">
    <property type="entry name" value="Acyl-CoA_oxidase"/>
</dbReference>
<evidence type="ECO:0000313" key="19">
    <source>
        <dbReference type="Proteomes" id="UP000664859"/>
    </source>
</evidence>
<organism evidence="18 19">
    <name type="scientific">Tribonema minus</name>
    <dbReference type="NCBI Taxonomy" id="303371"/>
    <lineage>
        <taxon>Eukaryota</taxon>
        <taxon>Sar</taxon>
        <taxon>Stramenopiles</taxon>
        <taxon>Ochrophyta</taxon>
        <taxon>PX clade</taxon>
        <taxon>Xanthophyceae</taxon>
        <taxon>Tribonematales</taxon>
        <taxon>Tribonemataceae</taxon>
        <taxon>Tribonema</taxon>
    </lineage>
</organism>
<feature type="binding site" evidence="13">
    <location>
        <position position="184"/>
    </location>
    <ligand>
        <name>FAD</name>
        <dbReference type="ChEBI" id="CHEBI:57692"/>
    </ligand>
</feature>
<evidence type="ECO:0000256" key="10">
    <source>
        <dbReference type="ARBA" id="ARBA00023140"/>
    </source>
</evidence>
<comment type="subcellular location">
    <subcellularLocation>
        <location evidence="3">Peroxisome</location>
    </subcellularLocation>
</comment>
<dbReference type="GO" id="GO:0005504">
    <property type="term" value="F:fatty acid binding"/>
    <property type="evidence" value="ECO:0007669"/>
    <property type="project" value="TreeGrafter"/>
</dbReference>
<evidence type="ECO:0000256" key="11">
    <source>
        <dbReference type="PIRNR" id="PIRNR000168"/>
    </source>
</evidence>
<gene>
    <name evidence="18" type="ORF">JKP88DRAFT_269339</name>
</gene>
<evidence type="ECO:0000259" key="17">
    <source>
        <dbReference type="Pfam" id="PF22924"/>
    </source>
</evidence>
<dbReference type="FunFam" id="1.20.140.10:FF:000015">
    <property type="entry name" value="Acyl-coenzyme A oxidase"/>
    <property type="match status" value="1"/>
</dbReference>
<evidence type="ECO:0000313" key="18">
    <source>
        <dbReference type="EMBL" id="KAG5191109.1"/>
    </source>
</evidence>
<dbReference type="Gene3D" id="1.10.540.10">
    <property type="entry name" value="Acyl-CoA dehydrogenase/oxidase, N-terminal domain"/>
    <property type="match status" value="1"/>
</dbReference>
<dbReference type="FunFam" id="1.20.140.10:FF:000013">
    <property type="entry name" value="Acyl-coenzyme A oxidase"/>
    <property type="match status" value="1"/>
</dbReference>
<evidence type="ECO:0000256" key="12">
    <source>
        <dbReference type="PIRSR" id="PIRSR000168-1"/>
    </source>
</evidence>
<evidence type="ECO:0000256" key="7">
    <source>
        <dbReference type="ARBA" id="ARBA00022832"/>
    </source>
</evidence>
<keyword evidence="9" id="KW-0443">Lipid metabolism</keyword>
<feature type="domain" description="Acyl-CoA oxidase C-alpha1" evidence="17">
    <location>
        <begin position="282"/>
        <end position="443"/>
    </location>
</feature>
<dbReference type="SUPFAM" id="SSF47203">
    <property type="entry name" value="Acyl-CoA dehydrogenase C-terminal domain-like"/>
    <property type="match status" value="2"/>
</dbReference>
<feature type="domain" description="Acyl-CoA oxidase C-terminal" evidence="15">
    <location>
        <begin position="483"/>
        <end position="665"/>
    </location>
</feature>
<keyword evidence="5 11" id="KW-0285">Flavoprotein</keyword>
<dbReference type="GO" id="GO:0003997">
    <property type="term" value="F:acyl-CoA oxidase activity"/>
    <property type="evidence" value="ECO:0007669"/>
    <property type="project" value="UniProtKB-EC"/>
</dbReference>
<reference evidence="18" key="1">
    <citation type="submission" date="2021-02" db="EMBL/GenBank/DDBJ databases">
        <title>First Annotated Genome of the Yellow-green Alga Tribonema minus.</title>
        <authorList>
            <person name="Mahan K.M."/>
        </authorList>
    </citation>
    <scope>NUCLEOTIDE SEQUENCE</scope>
    <source>
        <strain evidence="18">UTEX B ZZ1240</strain>
    </source>
</reference>
<dbReference type="InterPro" id="IPR009100">
    <property type="entry name" value="AcylCoA_DH/oxidase_NM_dom_sf"/>
</dbReference>
<keyword evidence="8" id="KW-0560">Oxidoreductase</keyword>
<dbReference type="PANTHER" id="PTHR10909">
    <property type="entry name" value="ELECTRON TRANSPORT OXIDOREDUCTASE"/>
    <property type="match status" value="1"/>
</dbReference>
<dbReference type="Pfam" id="PF14749">
    <property type="entry name" value="Acyl-CoA_ox_N"/>
    <property type="match status" value="1"/>
</dbReference>
<feature type="domain" description="Acyl-coenzyme A oxidase N-terminal" evidence="16">
    <location>
        <begin position="26"/>
        <end position="139"/>
    </location>
</feature>
<evidence type="ECO:0000256" key="14">
    <source>
        <dbReference type="SAM" id="MobiDB-lite"/>
    </source>
</evidence>
<evidence type="ECO:0000256" key="8">
    <source>
        <dbReference type="ARBA" id="ARBA00023002"/>
    </source>
</evidence>
<dbReference type="InterPro" id="IPR046373">
    <property type="entry name" value="Acyl-CoA_Oxase/DH_mid-dom_sf"/>
</dbReference>
<dbReference type="EMBL" id="JAFCMP010000024">
    <property type="protein sequence ID" value="KAG5191109.1"/>
    <property type="molecule type" value="Genomic_DNA"/>
</dbReference>
<evidence type="ECO:0000256" key="1">
    <source>
        <dbReference type="ARBA" id="ARBA00001201"/>
    </source>
</evidence>